<comment type="caution">
    <text evidence="3">The sequence shown here is derived from an EMBL/GenBank/DDBJ whole genome shotgun (WGS) entry which is preliminary data.</text>
</comment>
<dbReference type="Proteomes" id="UP000713479">
    <property type="component" value="Unassembled WGS sequence"/>
</dbReference>
<sequence length="186" mass="21047">MKNVLIVEGHRDSKNDSVANKQIIEDLRELLPDAEISILDELYQNFEIDVKAEQEKLEKSDIIVLQFPLFWYGMPSIMNKWMEDTFEHGWSHGSTGNKLHGKKLIASFTAGAPEEAYQKDGIMGYGIEEYLPPIKSMCGLCGMEFVDYVFTGGVSFELRTNPDEVEKIKAKAKSHAEKVASLIEEI</sequence>
<accession>A0A8T3VLZ9</accession>
<dbReference type="SUPFAM" id="SSF52218">
    <property type="entry name" value="Flavoproteins"/>
    <property type="match status" value="1"/>
</dbReference>
<dbReference type="InterPro" id="IPR003680">
    <property type="entry name" value="Flavodoxin_fold"/>
</dbReference>
<dbReference type="PANTHER" id="PTHR47307:SF1">
    <property type="entry name" value="GLUTATHIONE-REGULATED POTASSIUM-EFFLUX SYSTEM ANCILLARY PROTEIN KEFG"/>
    <property type="match status" value="1"/>
</dbReference>
<dbReference type="Pfam" id="PF02525">
    <property type="entry name" value="Flavodoxin_2"/>
    <property type="match status" value="1"/>
</dbReference>
<dbReference type="GO" id="GO:0003955">
    <property type="term" value="F:NAD(P)H dehydrogenase (quinone) activity"/>
    <property type="evidence" value="ECO:0007669"/>
    <property type="project" value="TreeGrafter"/>
</dbReference>
<evidence type="ECO:0000256" key="1">
    <source>
        <dbReference type="ARBA" id="ARBA00023002"/>
    </source>
</evidence>
<dbReference type="InterPro" id="IPR046980">
    <property type="entry name" value="KefG/KefF"/>
</dbReference>
<keyword evidence="1" id="KW-0560">Oxidoreductase</keyword>
<gene>
    <name evidence="3" type="ORF">E7Z74_06705</name>
</gene>
<dbReference type="GO" id="GO:0009055">
    <property type="term" value="F:electron transfer activity"/>
    <property type="evidence" value="ECO:0007669"/>
    <property type="project" value="TreeGrafter"/>
</dbReference>
<dbReference type="AlphaFoldDB" id="A0A8T3VLZ9"/>
<organism evidence="3 4">
    <name type="scientific">Methanobrevibacter millerae</name>
    <dbReference type="NCBI Taxonomy" id="230361"/>
    <lineage>
        <taxon>Archaea</taxon>
        <taxon>Methanobacteriati</taxon>
        <taxon>Methanobacteriota</taxon>
        <taxon>Methanomada group</taxon>
        <taxon>Methanobacteria</taxon>
        <taxon>Methanobacteriales</taxon>
        <taxon>Methanobacteriaceae</taxon>
        <taxon>Methanobrevibacter</taxon>
    </lineage>
</organism>
<name>A0A8T3VLZ9_9EURY</name>
<protein>
    <submittedName>
        <fullName evidence="3">NAD(P)H-dependent oxidoreductase</fullName>
    </submittedName>
</protein>
<dbReference type="InterPro" id="IPR029039">
    <property type="entry name" value="Flavoprotein-like_sf"/>
</dbReference>
<dbReference type="Gene3D" id="3.40.50.360">
    <property type="match status" value="1"/>
</dbReference>
<dbReference type="GO" id="GO:0010181">
    <property type="term" value="F:FMN binding"/>
    <property type="evidence" value="ECO:0007669"/>
    <property type="project" value="TreeGrafter"/>
</dbReference>
<evidence type="ECO:0000313" key="3">
    <source>
        <dbReference type="EMBL" id="MBE6510940.1"/>
    </source>
</evidence>
<proteinExistence type="predicted"/>
<feature type="domain" description="Flavodoxin-like fold" evidence="2">
    <location>
        <begin position="2"/>
        <end position="174"/>
    </location>
</feature>
<reference evidence="3" key="1">
    <citation type="submission" date="2019-04" db="EMBL/GenBank/DDBJ databases">
        <title>Evolution of Biomass-Degrading Anaerobic Consortia Revealed by Metagenomics.</title>
        <authorList>
            <person name="Peng X."/>
        </authorList>
    </citation>
    <scope>NUCLEOTIDE SEQUENCE</scope>
    <source>
        <strain evidence="3">SIG13</strain>
    </source>
</reference>
<dbReference type="PANTHER" id="PTHR47307">
    <property type="entry name" value="GLUTATHIONE-REGULATED POTASSIUM-EFFLUX SYSTEM ANCILLARY PROTEIN KEFG"/>
    <property type="match status" value="1"/>
</dbReference>
<evidence type="ECO:0000313" key="4">
    <source>
        <dbReference type="Proteomes" id="UP000713479"/>
    </source>
</evidence>
<dbReference type="EMBL" id="SUTF01000007">
    <property type="protein sequence ID" value="MBE6510940.1"/>
    <property type="molecule type" value="Genomic_DNA"/>
</dbReference>
<evidence type="ECO:0000259" key="2">
    <source>
        <dbReference type="Pfam" id="PF02525"/>
    </source>
</evidence>